<protein>
    <submittedName>
        <fullName evidence="2">Uncharacterized protein</fullName>
    </submittedName>
</protein>
<organism evidence="2 3">
    <name type="scientific">Fluctibacter corallii</name>
    <dbReference type="NCBI Taxonomy" id="2984329"/>
    <lineage>
        <taxon>Bacteria</taxon>
        <taxon>Pseudomonadati</taxon>
        <taxon>Pseudomonadota</taxon>
        <taxon>Gammaproteobacteria</taxon>
        <taxon>Alteromonadales</taxon>
        <taxon>Alteromonadaceae</taxon>
        <taxon>Fluctibacter</taxon>
    </lineage>
</organism>
<dbReference type="EMBL" id="JAOWKX010000005">
    <property type="protein sequence ID" value="MCV2885179.1"/>
    <property type="molecule type" value="Genomic_DNA"/>
</dbReference>
<evidence type="ECO:0000256" key="1">
    <source>
        <dbReference type="SAM" id="Phobius"/>
    </source>
</evidence>
<keyword evidence="1" id="KW-0812">Transmembrane</keyword>
<accession>A0ABT3A922</accession>
<keyword evidence="3" id="KW-1185">Reference proteome</keyword>
<reference evidence="2 3" key="1">
    <citation type="submission" date="2022-10" db="EMBL/GenBank/DDBJ databases">
        <title>Aestuariibacter sp. AA17 isolated from Montipora capitata coral fragment.</title>
        <authorList>
            <person name="Emsley S.A."/>
            <person name="Pfannmuller K.M."/>
            <person name="Loughran R.M."/>
            <person name="Shlafstein M."/>
            <person name="Papke E."/>
            <person name="Saw J.H."/>
            <person name="Ushijima B."/>
            <person name="Videau P."/>
        </authorList>
    </citation>
    <scope>NUCLEOTIDE SEQUENCE [LARGE SCALE GENOMIC DNA]</scope>
    <source>
        <strain evidence="2 3">AA17</strain>
    </source>
</reference>
<name>A0ABT3A922_9ALTE</name>
<comment type="caution">
    <text evidence="2">The sequence shown here is derived from an EMBL/GenBank/DDBJ whole genome shotgun (WGS) entry which is preliminary data.</text>
</comment>
<dbReference type="Proteomes" id="UP001652504">
    <property type="component" value="Unassembled WGS sequence"/>
</dbReference>
<keyword evidence="1" id="KW-1133">Transmembrane helix</keyword>
<feature type="transmembrane region" description="Helical" evidence="1">
    <location>
        <begin position="57"/>
        <end position="81"/>
    </location>
</feature>
<feature type="transmembrane region" description="Helical" evidence="1">
    <location>
        <begin position="93"/>
        <end position="112"/>
    </location>
</feature>
<dbReference type="RefSeq" id="WP_263712468.1">
    <property type="nucleotide sequence ID" value="NZ_JAOWKX010000005.1"/>
</dbReference>
<evidence type="ECO:0000313" key="2">
    <source>
        <dbReference type="EMBL" id="MCV2885179.1"/>
    </source>
</evidence>
<sequence>MNRPVRPKEADAESLSDSALLEEIFSAGTELAEGYQQQWNAGVRLAQYEWQHSKHSFFLTILLSIVLGVVIAGLWGLINWAVALGLMSIDANYWVVIPSLFVLNLFASYVLWHTIKQTSSRIGFSRTWRVLKLSTPPEEEK</sequence>
<proteinExistence type="predicted"/>
<evidence type="ECO:0000313" key="3">
    <source>
        <dbReference type="Proteomes" id="UP001652504"/>
    </source>
</evidence>
<gene>
    <name evidence="2" type="ORF">OE749_10800</name>
</gene>
<keyword evidence="1" id="KW-0472">Membrane</keyword>